<dbReference type="SUPFAM" id="SSF101498">
    <property type="entry name" value="Anti-sigma factor FlgM"/>
    <property type="match status" value="1"/>
</dbReference>
<comment type="function">
    <text evidence="7">Responsible for the coupling of flagellin expression to flagellar assembly by preventing expression of the flagellin genes when a component of the middle class of proteins is defective. It negatively regulates flagellar genes by inhibiting the activity of FliA by directly binding to FliA.</text>
</comment>
<dbReference type="NCBIfam" id="TIGR03824">
    <property type="entry name" value="FlgM_jcvi"/>
    <property type="match status" value="1"/>
</dbReference>
<accession>A0A927GWG6</accession>
<evidence type="ECO:0000256" key="3">
    <source>
        <dbReference type="ARBA" id="ARBA00022491"/>
    </source>
</evidence>
<feature type="domain" description="Anti-sigma-28 factor FlgM C-terminal" evidence="10">
    <location>
        <begin position="59"/>
        <end position="99"/>
    </location>
</feature>
<dbReference type="InterPro" id="IPR031316">
    <property type="entry name" value="FlgM_C"/>
</dbReference>
<dbReference type="RefSeq" id="WP_190763215.1">
    <property type="nucleotide sequence ID" value="NZ_JACXLD010000002.1"/>
</dbReference>
<dbReference type="InterPro" id="IPR035890">
    <property type="entry name" value="Anti-sigma-28_factor_FlgM_sf"/>
</dbReference>
<keyword evidence="4" id="KW-1005">Bacterial flagellum biogenesis</keyword>
<feature type="region of interest" description="Disordered" evidence="9">
    <location>
        <begin position="1"/>
        <end position="55"/>
    </location>
</feature>
<evidence type="ECO:0000256" key="1">
    <source>
        <dbReference type="ARBA" id="ARBA00005322"/>
    </source>
</evidence>
<keyword evidence="3" id="KW-0678">Repressor</keyword>
<keyword evidence="11" id="KW-0966">Cell projection</keyword>
<feature type="compositionally biased region" description="Polar residues" evidence="9">
    <location>
        <begin position="41"/>
        <end position="55"/>
    </location>
</feature>
<organism evidence="11 12">
    <name type="scientific">Spongiibacter pelagi</name>
    <dbReference type="NCBI Taxonomy" id="2760804"/>
    <lineage>
        <taxon>Bacteria</taxon>
        <taxon>Pseudomonadati</taxon>
        <taxon>Pseudomonadota</taxon>
        <taxon>Gammaproteobacteria</taxon>
        <taxon>Cellvibrionales</taxon>
        <taxon>Spongiibacteraceae</taxon>
        <taxon>Spongiibacter</taxon>
    </lineage>
</organism>
<feature type="compositionally biased region" description="Basic and acidic residues" evidence="9">
    <location>
        <begin position="30"/>
        <end position="40"/>
    </location>
</feature>
<evidence type="ECO:0000256" key="8">
    <source>
        <dbReference type="ARBA" id="ARBA00030117"/>
    </source>
</evidence>
<evidence type="ECO:0000259" key="10">
    <source>
        <dbReference type="Pfam" id="PF04316"/>
    </source>
</evidence>
<gene>
    <name evidence="11" type="primary">flgM</name>
    <name evidence="11" type="ORF">IB286_05245</name>
</gene>
<dbReference type="EMBL" id="JACXLD010000002">
    <property type="protein sequence ID" value="MBD2858409.1"/>
    <property type="molecule type" value="Genomic_DNA"/>
</dbReference>
<keyword evidence="11" id="KW-0282">Flagellum</keyword>
<dbReference type="GO" id="GO:0044781">
    <property type="term" value="P:bacterial-type flagellum organization"/>
    <property type="evidence" value="ECO:0007669"/>
    <property type="project" value="UniProtKB-KW"/>
</dbReference>
<dbReference type="Proteomes" id="UP000610558">
    <property type="component" value="Unassembled WGS sequence"/>
</dbReference>
<evidence type="ECO:0000256" key="4">
    <source>
        <dbReference type="ARBA" id="ARBA00022795"/>
    </source>
</evidence>
<evidence type="ECO:0000256" key="6">
    <source>
        <dbReference type="ARBA" id="ARBA00023163"/>
    </source>
</evidence>
<evidence type="ECO:0000256" key="9">
    <source>
        <dbReference type="SAM" id="MobiDB-lite"/>
    </source>
</evidence>
<protein>
    <recommendedName>
        <fullName evidence="2">Negative regulator of flagellin synthesis</fullName>
    </recommendedName>
    <alternativeName>
        <fullName evidence="8">Anti-sigma-28 factor</fullName>
    </alternativeName>
</protein>
<sequence length="106" mass="11409">MVDRITNSGMGPTRKPDSARTNESTNTESAKTDSSRDLSKAEQTSVRNTLTTVDTGLVSRTQEEVNASDGIDRAKVEAIKTAIRNGEFSIDAKAVAKAFVNLEMMA</sequence>
<feature type="compositionally biased region" description="Polar residues" evidence="9">
    <location>
        <begin position="1"/>
        <end position="10"/>
    </location>
</feature>
<comment type="caution">
    <text evidence="11">The sequence shown here is derived from an EMBL/GenBank/DDBJ whole genome shotgun (WGS) entry which is preliminary data.</text>
</comment>
<comment type="similarity">
    <text evidence="1">Belongs to the FlgM family.</text>
</comment>
<evidence type="ECO:0000256" key="5">
    <source>
        <dbReference type="ARBA" id="ARBA00023015"/>
    </source>
</evidence>
<keyword evidence="12" id="KW-1185">Reference proteome</keyword>
<proteinExistence type="inferred from homology"/>
<name>A0A927GWG6_9GAMM</name>
<dbReference type="Pfam" id="PF04316">
    <property type="entry name" value="FlgM"/>
    <property type="match status" value="1"/>
</dbReference>
<evidence type="ECO:0000313" key="12">
    <source>
        <dbReference type="Proteomes" id="UP000610558"/>
    </source>
</evidence>
<keyword evidence="6" id="KW-0804">Transcription</keyword>
<dbReference type="InterPro" id="IPR007412">
    <property type="entry name" value="FlgM"/>
</dbReference>
<reference evidence="11" key="1">
    <citation type="submission" date="2020-09" db="EMBL/GenBank/DDBJ databases">
        <authorList>
            <person name="Yoon J.-W."/>
        </authorList>
    </citation>
    <scope>NUCLEOTIDE SEQUENCE</scope>
    <source>
        <strain evidence="11">KMU-158</strain>
    </source>
</reference>
<evidence type="ECO:0000256" key="7">
    <source>
        <dbReference type="ARBA" id="ARBA00024739"/>
    </source>
</evidence>
<dbReference type="GO" id="GO:0045892">
    <property type="term" value="P:negative regulation of DNA-templated transcription"/>
    <property type="evidence" value="ECO:0007669"/>
    <property type="project" value="InterPro"/>
</dbReference>
<dbReference type="AlphaFoldDB" id="A0A927GWG6"/>
<evidence type="ECO:0000256" key="2">
    <source>
        <dbReference type="ARBA" id="ARBA00017823"/>
    </source>
</evidence>
<keyword evidence="11" id="KW-0969">Cilium</keyword>
<keyword evidence="5" id="KW-0805">Transcription regulation</keyword>
<evidence type="ECO:0000313" key="11">
    <source>
        <dbReference type="EMBL" id="MBD2858409.1"/>
    </source>
</evidence>